<evidence type="ECO:0000256" key="1">
    <source>
        <dbReference type="SAM" id="MobiDB-lite"/>
    </source>
</evidence>
<evidence type="ECO:0000313" key="3">
    <source>
        <dbReference type="WBParaSite" id="SMUV_0000875201-mRNA-1"/>
    </source>
</evidence>
<dbReference type="AlphaFoldDB" id="A0A0N5AV47"/>
<evidence type="ECO:0000313" key="2">
    <source>
        <dbReference type="Proteomes" id="UP000046393"/>
    </source>
</evidence>
<feature type="compositionally biased region" description="Polar residues" evidence="1">
    <location>
        <begin position="46"/>
        <end position="68"/>
    </location>
</feature>
<protein>
    <submittedName>
        <fullName evidence="3">Uncharacterized protein</fullName>
    </submittedName>
</protein>
<reference evidence="3" key="1">
    <citation type="submission" date="2017-02" db="UniProtKB">
        <authorList>
            <consortium name="WormBaseParasite"/>
        </authorList>
    </citation>
    <scope>IDENTIFICATION</scope>
</reference>
<name>A0A0N5AV47_9BILA</name>
<dbReference type="Proteomes" id="UP000046393">
    <property type="component" value="Unplaced"/>
</dbReference>
<feature type="compositionally biased region" description="Basic and acidic residues" evidence="1">
    <location>
        <begin position="32"/>
        <end position="43"/>
    </location>
</feature>
<dbReference type="WBParaSite" id="SMUV_0000875201-mRNA-1">
    <property type="protein sequence ID" value="SMUV_0000875201-mRNA-1"/>
    <property type="gene ID" value="SMUV_0000875201"/>
</dbReference>
<keyword evidence="2" id="KW-1185">Reference proteome</keyword>
<organism evidence="2 3">
    <name type="scientific">Syphacia muris</name>
    <dbReference type="NCBI Taxonomy" id="451379"/>
    <lineage>
        <taxon>Eukaryota</taxon>
        <taxon>Metazoa</taxon>
        <taxon>Ecdysozoa</taxon>
        <taxon>Nematoda</taxon>
        <taxon>Chromadorea</taxon>
        <taxon>Rhabditida</taxon>
        <taxon>Spirurina</taxon>
        <taxon>Oxyuridomorpha</taxon>
        <taxon>Oxyuroidea</taxon>
        <taxon>Oxyuridae</taxon>
        <taxon>Syphacia</taxon>
    </lineage>
</organism>
<accession>A0A0N5AV47</accession>
<feature type="region of interest" description="Disordered" evidence="1">
    <location>
        <begin position="32"/>
        <end position="68"/>
    </location>
</feature>
<sequence>MRLLNIVAFKLLYQRKASAVYFIALESSEEATKKDEKAVEPKKAVTPSNSTDTNLSSENATVSEVPTTPMSKLSTDVVKTTKAAGIASNGLPTTIASDQSIPQQMIKPIVQKHAEEEGPIDSKHAPLTFGNFFKSPQTASANVMDQQSRSVSSTRYYNYKPLEQVIQSLKEIRMQTYHLYVKLTKIVNHLNMYSKATDYRLEIALCVLMSS</sequence>
<proteinExistence type="predicted"/>